<feature type="non-terminal residue" evidence="1">
    <location>
        <position position="1"/>
    </location>
</feature>
<accession>A0A0F9HYJ0</accession>
<evidence type="ECO:0000313" key="1">
    <source>
        <dbReference type="EMBL" id="KKM20207.1"/>
    </source>
</evidence>
<comment type="caution">
    <text evidence="1">The sequence shown here is derived from an EMBL/GenBank/DDBJ whole genome shotgun (WGS) entry which is preliminary data.</text>
</comment>
<dbReference type="AlphaFoldDB" id="A0A0F9HYJ0"/>
<sequence>YLKNFKKKSNKKKALVKLGEYNLTQYRFRLTGVPPDRLERKLSFSGTGYKAYRT</sequence>
<proteinExistence type="predicted"/>
<organism evidence="1">
    <name type="scientific">marine sediment metagenome</name>
    <dbReference type="NCBI Taxonomy" id="412755"/>
    <lineage>
        <taxon>unclassified sequences</taxon>
        <taxon>metagenomes</taxon>
        <taxon>ecological metagenomes</taxon>
    </lineage>
</organism>
<name>A0A0F9HYJ0_9ZZZZ</name>
<protein>
    <submittedName>
        <fullName evidence="1">Uncharacterized protein</fullName>
    </submittedName>
</protein>
<reference evidence="1" key="1">
    <citation type="journal article" date="2015" name="Nature">
        <title>Complex archaea that bridge the gap between prokaryotes and eukaryotes.</title>
        <authorList>
            <person name="Spang A."/>
            <person name="Saw J.H."/>
            <person name="Jorgensen S.L."/>
            <person name="Zaremba-Niedzwiedzka K."/>
            <person name="Martijn J."/>
            <person name="Lind A.E."/>
            <person name="van Eijk R."/>
            <person name="Schleper C."/>
            <person name="Guy L."/>
            <person name="Ettema T.J."/>
        </authorList>
    </citation>
    <scope>NUCLEOTIDE SEQUENCE</scope>
</reference>
<gene>
    <name evidence="1" type="ORF">LCGC14_1647810</name>
</gene>
<dbReference type="EMBL" id="LAZR01013816">
    <property type="protein sequence ID" value="KKM20207.1"/>
    <property type="molecule type" value="Genomic_DNA"/>
</dbReference>